<keyword evidence="7" id="KW-0325">Glycoprotein</keyword>
<evidence type="ECO:0000256" key="4">
    <source>
        <dbReference type="ARBA" id="ARBA00022692"/>
    </source>
</evidence>
<evidence type="ECO:0000256" key="5">
    <source>
        <dbReference type="ARBA" id="ARBA00022989"/>
    </source>
</evidence>
<dbReference type="OrthoDB" id="18585at2759"/>
<keyword evidence="4 8" id="KW-0812">Transmembrane</keyword>
<protein>
    <submittedName>
        <fullName evidence="10">Scavenger receptor class B member 1-like</fullName>
    </submittedName>
</protein>
<evidence type="ECO:0000256" key="1">
    <source>
        <dbReference type="ARBA" id="ARBA00004236"/>
    </source>
</evidence>
<dbReference type="InterPro" id="IPR002159">
    <property type="entry name" value="CD36_fam"/>
</dbReference>
<evidence type="ECO:0000256" key="8">
    <source>
        <dbReference type="SAM" id="Phobius"/>
    </source>
</evidence>
<dbReference type="PANTHER" id="PTHR11923:SF104">
    <property type="entry name" value="FI07620P"/>
    <property type="match status" value="1"/>
</dbReference>
<dbReference type="KEGG" id="gmw:113518805"/>
<keyword evidence="3" id="KW-1003">Cell membrane</keyword>
<dbReference type="GO" id="GO:0005737">
    <property type="term" value="C:cytoplasm"/>
    <property type="evidence" value="ECO:0007669"/>
    <property type="project" value="TreeGrafter"/>
</dbReference>
<gene>
    <name evidence="10" type="primary">LOC113518805</name>
</gene>
<feature type="transmembrane region" description="Helical" evidence="8">
    <location>
        <begin position="455"/>
        <end position="476"/>
    </location>
</feature>
<organism evidence="9 10">
    <name type="scientific">Galleria mellonella</name>
    <name type="common">Greater wax moth</name>
    <dbReference type="NCBI Taxonomy" id="7137"/>
    <lineage>
        <taxon>Eukaryota</taxon>
        <taxon>Metazoa</taxon>
        <taxon>Ecdysozoa</taxon>
        <taxon>Arthropoda</taxon>
        <taxon>Hexapoda</taxon>
        <taxon>Insecta</taxon>
        <taxon>Pterygota</taxon>
        <taxon>Neoptera</taxon>
        <taxon>Endopterygota</taxon>
        <taxon>Lepidoptera</taxon>
        <taxon>Glossata</taxon>
        <taxon>Ditrysia</taxon>
        <taxon>Pyraloidea</taxon>
        <taxon>Pyralidae</taxon>
        <taxon>Galleriinae</taxon>
        <taxon>Galleria</taxon>
    </lineage>
</organism>
<dbReference type="AlphaFoldDB" id="A0A6J1X1Y0"/>
<dbReference type="GO" id="GO:0005044">
    <property type="term" value="F:scavenger receptor activity"/>
    <property type="evidence" value="ECO:0007669"/>
    <property type="project" value="TreeGrafter"/>
</dbReference>
<comment type="subcellular location">
    <subcellularLocation>
        <location evidence="1">Cell membrane</location>
    </subcellularLocation>
</comment>
<sequence>MDYISKNRRFNPQSPSRKKLLICFSIGISSLIIGIVLMTIDPVLIIAQYISRVAKDTVVHKALSNEMSGVFVDTYLFNVTNPEEFLSGEHDKLKVEEVGPFTYQEIRSQEDLELVPEAGLMRYSPRTKTVFVPEKSIAHPKDVMVTMPNIAYLSMTSMVSTMPFFTKMGFNLLAMRLNSQSIKTMTVFDYLWGYKEDLITLGNNFLPGWIGFGKMGILDRMYDNTVDYRIDLGATNDDKFEIKKMNGRDRLTVWDDKDPDKRSKCNEFHNAYEGIAYPANMNPEKEIRIYRNVLCRFLELDFVETRPMERGVDGLVYRISNRTFTLNPDTECLCRRGMCIEGISDLSPCFYGLPLSLSAAHFTGANPKLYDRIEGMKPDPKRFSSEFIIEPKIGMVLDTFFSVQVNIVMRDVRFNDLAKKFADIVIPVAFFTIYQPPLTKENHQTLQLMYISGPYITLGVAITLLLLSAVTLSYWIRMMYWNWLCRQDRGIAFQTPSTSKLKGGFLTSALPLLR</sequence>
<proteinExistence type="inferred from homology"/>
<evidence type="ECO:0000256" key="6">
    <source>
        <dbReference type="ARBA" id="ARBA00023136"/>
    </source>
</evidence>
<evidence type="ECO:0000313" key="9">
    <source>
        <dbReference type="Proteomes" id="UP001652740"/>
    </source>
</evidence>
<dbReference type="Pfam" id="PF01130">
    <property type="entry name" value="CD36"/>
    <property type="match status" value="1"/>
</dbReference>
<reference evidence="10" key="1">
    <citation type="submission" date="2025-08" db="UniProtKB">
        <authorList>
            <consortium name="RefSeq"/>
        </authorList>
    </citation>
    <scope>IDENTIFICATION</scope>
    <source>
        <tissue evidence="10">Whole larvae</tissue>
    </source>
</reference>
<comment type="similarity">
    <text evidence="2">Belongs to the CD36 family.</text>
</comment>
<dbReference type="Proteomes" id="UP001652740">
    <property type="component" value="Unplaced"/>
</dbReference>
<accession>A0A6J1X1Y0</accession>
<evidence type="ECO:0000256" key="7">
    <source>
        <dbReference type="ARBA" id="ARBA00023180"/>
    </source>
</evidence>
<evidence type="ECO:0000256" key="2">
    <source>
        <dbReference type="ARBA" id="ARBA00010532"/>
    </source>
</evidence>
<dbReference type="RefSeq" id="XP_026759600.1">
    <property type="nucleotide sequence ID" value="XM_026903799.3"/>
</dbReference>
<dbReference type="FunCoup" id="A0A6J1X1Y0">
    <property type="interactions" value="9"/>
</dbReference>
<dbReference type="InParanoid" id="A0A6J1X1Y0"/>
<keyword evidence="5 8" id="KW-1133">Transmembrane helix</keyword>
<dbReference type="GeneID" id="113518805"/>
<evidence type="ECO:0000313" key="10">
    <source>
        <dbReference type="RefSeq" id="XP_026759600.1"/>
    </source>
</evidence>
<keyword evidence="9" id="KW-1185">Reference proteome</keyword>
<feature type="transmembrane region" description="Helical" evidence="8">
    <location>
        <begin position="20"/>
        <end position="40"/>
    </location>
</feature>
<dbReference type="PANTHER" id="PTHR11923">
    <property type="entry name" value="SCAVENGER RECEPTOR CLASS B TYPE-1 SR-B1"/>
    <property type="match status" value="1"/>
</dbReference>
<keyword evidence="6 8" id="KW-0472">Membrane</keyword>
<dbReference type="GO" id="GO:0005886">
    <property type="term" value="C:plasma membrane"/>
    <property type="evidence" value="ECO:0007669"/>
    <property type="project" value="UniProtKB-SubCell"/>
</dbReference>
<dbReference type="PRINTS" id="PR01609">
    <property type="entry name" value="CD36FAMILY"/>
</dbReference>
<name>A0A6J1X1Y0_GALME</name>
<evidence type="ECO:0000256" key="3">
    <source>
        <dbReference type="ARBA" id="ARBA00022475"/>
    </source>
</evidence>